<name>W4QAL7_9BACI</name>
<reference evidence="1" key="1">
    <citation type="journal article" date="2014" name="Genome Announc.">
        <title>Draft Genome Sequences of Three Alkaliphilic Bacillus Strains, Bacillus wakoensis JCM 9140T, Bacillus akibai JCM 9157T, and Bacillus hemicellulosilyticus JCM 9152T.</title>
        <authorList>
            <person name="Yuki M."/>
            <person name="Oshima K."/>
            <person name="Suda W."/>
            <person name="Oshida Y."/>
            <person name="Kitamura K."/>
            <person name="Iida T."/>
            <person name="Hattori M."/>
            <person name="Ohkuma M."/>
        </authorList>
    </citation>
    <scope>NUCLEOTIDE SEQUENCE [LARGE SCALE GENOMIC DNA]</scope>
    <source>
        <strain evidence="1">JCM 9152</strain>
    </source>
</reference>
<evidence type="ECO:0000313" key="1">
    <source>
        <dbReference type="EMBL" id="GAE29101.1"/>
    </source>
</evidence>
<dbReference type="Proteomes" id="UP000018895">
    <property type="component" value="Unassembled WGS sequence"/>
</dbReference>
<evidence type="ECO:0000313" key="2">
    <source>
        <dbReference type="Proteomes" id="UP000018895"/>
    </source>
</evidence>
<proteinExistence type="predicted"/>
<dbReference type="AlphaFoldDB" id="W4QAL7"/>
<sequence>MEQNTFLNPNVRTMDLQEYADYAGTYIYSVYQYLENVDELFNDEGTMNEEKVKGAIESLQRLLEEHEHYNQIEEPEPFNGLSDVHSVAIYEIELLLEELNKMKKGQSNYSLEHARRHYENAVLSHNLMEREFLSLSEEYGLY</sequence>
<organism evidence="1 2">
    <name type="scientific">Halalkalibacter hemicellulosilyticusJCM 9152</name>
    <dbReference type="NCBI Taxonomy" id="1236971"/>
    <lineage>
        <taxon>Bacteria</taxon>
        <taxon>Bacillati</taxon>
        <taxon>Bacillota</taxon>
        <taxon>Bacilli</taxon>
        <taxon>Bacillales</taxon>
        <taxon>Bacillaceae</taxon>
        <taxon>Halalkalibacter</taxon>
    </lineage>
</organism>
<accession>W4QAL7</accession>
<dbReference type="EMBL" id="BAUU01000002">
    <property type="protein sequence ID" value="GAE29101.1"/>
    <property type="molecule type" value="Genomic_DNA"/>
</dbReference>
<keyword evidence="2" id="KW-1185">Reference proteome</keyword>
<gene>
    <name evidence="1" type="ORF">JCM9152_442</name>
</gene>
<protein>
    <submittedName>
        <fullName evidence="1">Uncharacterized protein</fullName>
    </submittedName>
</protein>
<comment type="caution">
    <text evidence="1">The sequence shown here is derived from an EMBL/GenBank/DDBJ whole genome shotgun (WGS) entry which is preliminary data.</text>
</comment>